<organism evidence="2 3">
    <name type="scientific">Saccharothrix variisporea</name>
    <dbReference type="NCBI Taxonomy" id="543527"/>
    <lineage>
        <taxon>Bacteria</taxon>
        <taxon>Bacillati</taxon>
        <taxon>Actinomycetota</taxon>
        <taxon>Actinomycetes</taxon>
        <taxon>Pseudonocardiales</taxon>
        <taxon>Pseudonocardiaceae</taxon>
        <taxon>Saccharothrix</taxon>
    </lineage>
</organism>
<reference evidence="2 3" key="1">
    <citation type="submission" date="2018-10" db="EMBL/GenBank/DDBJ databases">
        <title>Sequencing the genomes of 1000 actinobacteria strains.</title>
        <authorList>
            <person name="Klenk H.-P."/>
        </authorList>
    </citation>
    <scope>NUCLEOTIDE SEQUENCE [LARGE SCALE GENOMIC DNA]</scope>
    <source>
        <strain evidence="2 3">DSM 43911</strain>
    </source>
</reference>
<sequence>MTTTTYETQTRIGTTTYRLRAAADPDLLLDLTGTDTTGAMVAEGSLRLPLDAGAAVGKLLAQVLDALGRLGAPPPRSPRSRPANANQPWTDDLDAHLRATWMDATPDTPTTDLIRTLARTHERSATSIRARLARIGCDPDIPGRALSAEAATVLGVQGRHQGVLREEPDSPGEGVE</sequence>
<protein>
    <submittedName>
        <fullName evidence="2">Uncharacterized protein</fullName>
    </submittedName>
</protein>
<evidence type="ECO:0000256" key="1">
    <source>
        <dbReference type="SAM" id="MobiDB-lite"/>
    </source>
</evidence>
<name>A0A495X8M6_9PSEU</name>
<keyword evidence="3" id="KW-1185">Reference proteome</keyword>
<evidence type="ECO:0000313" key="2">
    <source>
        <dbReference type="EMBL" id="RKT70307.1"/>
    </source>
</evidence>
<dbReference type="EMBL" id="RBXR01000001">
    <property type="protein sequence ID" value="RKT70307.1"/>
    <property type="molecule type" value="Genomic_DNA"/>
</dbReference>
<dbReference type="OrthoDB" id="7596694at2"/>
<accession>A0A495X8M6</accession>
<comment type="caution">
    <text evidence="2">The sequence shown here is derived from an EMBL/GenBank/DDBJ whole genome shotgun (WGS) entry which is preliminary data.</text>
</comment>
<dbReference type="RefSeq" id="WP_121222480.1">
    <property type="nucleotide sequence ID" value="NZ_JBIUBA010000005.1"/>
</dbReference>
<dbReference type="Proteomes" id="UP000272729">
    <property type="component" value="Unassembled WGS sequence"/>
</dbReference>
<proteinExistence type="predicted"/>
<feature type="region of interest" description="Disordered" evidence="1">
    <location>
        <begin position="70"/>
        <end position="90"/>
    </location>
</feature>
<dbReference type="AlphaFoldDB" id="A0A495X8M6"/>
<gene>
    <name evidence="2" type="ORF">DFJ66_3566</name>
</gene>
<evidence type="ECO:0000313" key="3">
    <source>
        <dbReference type="Proteomes" id="UP000272729"/>
    </source>
</evidence>